<accession>A0A077Q0A1</accession>
<sequence>MSISRDDFLSSAENILKNSNGEICTRNSVSRAYYSIFHSIASIVQQPPSIDENGNRLNLGVHARLIRYLEGNAHIDLSLDKKLLHKLANSMKWAKSAREDADYHLNCNISKMKAGQVIEEAKRVNRWVSILQNDQKENKKTGS</sequence>
<name>A0A077Q0A1_XENBV</name>
<dbReference type="HOGENOM" id="CLU_150733_1_0_6"/>
<reference evidence="1" key="1">
    <citation type="submission" date="2013-07" db="EMBL/GenBank/DDBJ databases">
        <title>Sub-species coevolution in mutualistic symbiosis.</title>
        <authorList>
            <person name="Murfin K."/>
            <person name="Klassen J."/>
            <person name="Lee M."/>
            <person name="Forst S."/>
            <person name="Stock P."/>
            <person name="Goodrich-Blair H."/>
        </authorList>
    </citation>
    <scope>NUCLEOTIDE SEQUENCE [LARGE SCALE GENOMIC DNA]</scope>
    <source>
        <strain evidence="1">Kraussei Becker Underwood</strain>
    </source>
</reference>
<comment type="caution">
    <text evidence="1">The sequence shown here is derived from an EMBL/GenBank/DDBJ whole genome shotgun (WGS) entry which is preliminary data.</text>
</comment>
<dbReference type="Proteomes" id="UP000028493">
    <property type="component" value="Unassembled WGS sequence"/>
</dbReference>
<gene>
    <name evidence="1" type="ORF">XBKB1_690003</name>
</gene>
<proteinExistence type="predicted"/>
<dbReference type="Gene3D" id="1.20.120.330">
    <property type="entry name" value="Nucleotidyltransferases domain 2"/>
    <property type="match status" value="1"/>
</dbReference>
<dbReference type="EMBL" id="CBSZ010000405">
    <property type="protein sequence ID" value="CDH26432.1"/>
    <property type="molecule type" value="Genomic_DNA"/>
</dbReference>
<evidence type="ECO:0000313" key="1">
    <source>
        <dbReference type="EMBL" id="CDH26432.1"/>
    </source>
</evidence>
<dbReference type="RefSeq" id="WP_051875868.1">
    <property type="nucleotide sequence ID" value="NZ_CAWLXS010000068.1"/>
</dbReference>
<organism evidence="1">
    <name type="scientific">Xenorhabdus bovienii str. kraussei Becker Underwood</name>
    <dbReference type="NCBI Taxonomy" id="1398204"/>
    <lineage>
        <taxon>Bacteria</taxon>
        <taxon>Pseudomonadati</taxon>
        <taxon>Pseudomonadota</taxon>
        <taxon>Gammaproteobacteria</taxon>
        <taxon>Enterobacterales</taxon>
        <taxon>Morganellaceae</taxon>
        <taxon>Xenorhabdus</taxon>
    </lineage>
</organism>
<protein>
    <submittedName>
        <fullName evidence="1">Putative bacteriophage protein</fullName>
    </submittedName>
</protein>
<dbReference type="AlphaFoldDB" id="A0A077Q0A1"/>